<feature type="non-terminal residue" evidence="1">
    <location>
        <position position="1"/>
    </location>
</feature>
<protein>
    <recommendedName>
        <fullName evidence="2">Branched-chain amino acid aminotransferase</fullName>
    </recommendedName>
</protein>
<reference evidence="1" key="1">
    <citation type="submission" date="2018-05" db="EMBL/GenBank/DDBJ databases">
        <authorList>
            <person name="Lanie J.A."/>
            <person name="Ng W.-L."/>
            <person name="Kazmierczak K.M."/>
            <person name="Andrzejewski T.M."/>
            <person name="Davidsen T.M."/>
            <person name="Wayne K.J."/>
            <person name="Tettelin H."/>
            <person name="Glass J.I."/>
            <person name="Rusch D."/>
            <person name="Podicherti R."/>
            <person name="Tsui H.-C.T."/>
            <person name="Winkler M.E."/>
        </authorList>
    </citation>
    <scope>NUCLEOTIDE SEQUENCE</scope>
</reference>
<name>A0A381YUP5_9ZZZZ</name>
<dbReference type="EMBL" id="UINC01019106">
    <property type="protein sequence ID" value="SVA80745.1"/>
    <property type="molecule type" value="Genomic_DNA"/>
</dbReference>
<sequence length="35" mass="3983">SGEFGAITLELRKTLLGIQREEIDDTFGWVYPITN</sequence>
<proteinExistence type="predicted"/>
<dbReference type="AlphaFoldDB" id="A0A381YUP5"/>
<organism evidence="1">
    <name type="scientific">marine metagenome</name>
    <dbReference type="NCBI Taxonomy" id="408172"/>
    <lineage>
        <taxon>unclassified sequences</taxon>
        <taxon>metagenomes</taxon>
        <taxon>ecological metagenomes</taxon>
    </lineage>
</organism>
<gene>
    <name evidence="1" type="ORF">METZ01_LOCUS133599</name>
</gene>
<evidence type="ECO:0008006" key="2">
    <source>
        <dbReference type="Google" id="ProtNLM"/>
    </source>
</evidence>
<evidence type="ECO:0000313" key="1">
    <source>
        <dbReference type="EMBL" id="SVA80745.1"/>
    </source>
</evidence>
<accession>A0A381YUP5</accession>